<reference evidence="1" key="1">
    <citation type="journal article" date="2014" name="PLoS ONE">
        <title>Screening of metagenomic and genomic libraries reveals three classes of bacterial enzymes that overcome the toxicity of acrylate.</title>
        <authorList>
            <person name="Curson A.R."/>
            <person name="Burns O.J."/>
            <person name="Voget S."/>
            <person name="Daniel R."/>
            <person name="Todd J.D."/>
            <person name="McInnis K."/>
            <person name="Wexler M."/>
            <person name="Johnston A.W."/>
        </authorList>
    </citation>
    <scope>NUCLEOTIDE SEQUENCE</scope>
</reference>
<name>A0A075FAE4_9BACT</name>
<dbReference type="AlphaFoldDB" id="A0A075FAE4"/>
<accession>A0A075FAE4</accession>
<proteinExistence type="predicted"/>
<sequence length="75" mass="8972">MSFKYLKGEAYLKFVMEIIKREEAKEKLPVIKLEIDYELMTLYDALQANDSVQIIKSKERLKFLATQLTELKKWK</sequence>
<evidence type="ECO:0000313" key="1">
    <source>
        <dbReference type="EMBL" id="AIE77290.1"/>
    </source>
</evidence>
<gene>
    <name evidence="1" type="ORF">pBIO2160_05</name>
</gene>
<protein>
    <submittedName>
        <fullName evidence="1">Hypopthetical protein</fullName>
    </submittedName>
</protein>
<dbReference type="EMBL" id="KJ531201">
    <property type="protein sequence ID" value="AIE77290.1"/>
    <property type="molecule type" value="Genomic_DNA"/>
</dbReference>
<organism evidence="1">
    <name type="scientific">uncultured bacterium pBIO2160</name>
    <dbReference type="NCBI Taxonomy" id="1478047"/>
    <lineage>
        <taxon>Bacteria</taxon>
        <taxon>environmental samples</taxon>
    </lineage>
</organism>
<reference evidence="1" key="2">
    <citation type="submission" date="2014-03" db="EMBL/GenBank/DDBJ databases">
        <authorList>
            <person name="Curson A.R.J."/>
            <person name="Burns O.J."/>
            <person name="Voget S."/>
            <person name="Daniel R."/>
            <person name="Todd J.D."/>
            <person name="McInnis K."/>
            <person name="Wexler M."/>
            <person name="Johnston A.W.B."/>
        </authorList>
    </citation>
    <scope>NUCLEOTIDE SEQUENCE</scope>
</reference>